<dbReference type="SUPFAM" id="SSF54593">
    <property type="entry name" value="Glyoxalase/Bleomycin resistance protein/Dihydroxybiphenyl dioxygenase"/>
    <property type="match status" value="1"/>
</dbReference>
<keyword evidence="3" id="KW-1185">Reference proteome</keyword>
<dbReference type="AlphaFoldDB" id="A0A8J4E8Y8"/>
<gene>
    <name evidence="2" type="ORF">Voc01_015570</name>
</gene>
<evidence type="ECO:0000313" key="2">
    <source>
        <dbReference type="EMBL" id="GIJ66640.1"/>
    </source>
</evidence>
<reference evidence="2" key="1">
    <citation type="submission" date="2021-01" db="EMBL/GenBank/DDBJ databases">
        <title>Whole genome shotgun sequence of Virgisporangium ochraceum NBRC 16418.</title>
        <authorList>
            <person name="Komaki H."/>
            <person name="Tamura T."/>
        </authorList>
    </citation>
    <scope>NUCLEOTIDE SEQUENCE</scope>
    <source>
        <strain evidence="2">NBRC 16418</strain>
    </source>
</reference>
<accession>A0A8J4E8Y8</accession>
<dbReference type="PROSITE" id="PS51819">
    <property type="entry name" value="VOC"/>
    <property type="match status" value="1"/>
</dbReference>
<dbReference type="EMBL" id="BOPH01000020">
    <property type="protein sequence ID" value="GIJ66640.1"/>
    <property type="molecule type" value="Genomic_DNA"/>
</dbReference>
<organism evidence="2 3">
    <name type="scientific">Virgisporangium ochraceum</name>
    <dbReference type="NCBI Taxonomy" id="65505"/>
    <lineage>
        <taxon>Bacteria</taxon>
        <taxon>Bacillati</taxon>
        <taxon>Actinomycetota</taxon>
        <taxon>Actinomycetes</taxon>
        <taxon>Micromonosporales</taxon>
        <taxon>Micromonosporaceae</taxon>
        <taxon>Virgisporangium</taxon>
    </lineage>
</organism>
<dbReference type="PANTHER" id="PTHR21366">
    <property type="entry name" value="GLYOXALASE FAMILY PROTEIN"/>
    <property type="match status" value="1"/>
</dbReference>
<evidence type="ECO:0000259" key="1">
    <source>
        <dbReference type="PROSITE" id="PS51819"/>
    </source>
</evidence>
<dbReference type="InterPro" id="IPR037523">
    <property type="entry name" value="VOC_core"/>
</dbReference>
<comment type="caution">
    <text evidence="2">The sequence shown here is derived from an EMBL/GenBank/DDBJ whole genome shotgun (WGS) entry which is preliminary data.</text>
</comment>
<sequence>MEPEPPVVDVGEVVAVIRLIHAAIIYVGPMAVIGFDHVVLVAADLDVTLDWYRRVLGAQVRDLDGFRAGRAEYPVLHFGAWKINVHPAGSDLRPRATTALPGTLDICLAWDTDVDAAKRHLEEHGQVVEFGPVAQEGARGVGRSVYTRDPDGNLVELICYP</sequence>
<name>A0A8J4E8Y8_9ACTN</name>
<dbReference type="Gene3D" id="3.10.180.10">
    <property type="entry name" value="2,3-Dihydroxybiphenyl 1,2-Dioxygenase, domain 1"/>
    <property type="match status" value="1"/>
</dbReference>
<proteinExistence type="predicted"/>
<dbReference type="InterPro" id="IPR029068">
    <property type="entry name" value="Glyas_Bleomycin-R_OHBP_Dase"/>
</dbReference>
<dbReference type="Proteomes" id="UP000635606">
    <property type="component" value="Unassembled WGS sequence"/>
</dbReference>
<feature type="domain" description="VOC" evidence="1">
    <location>
        <begin position="34"/>
        <end position="160"/>
    </location>
</feature>
<dbReference type="Pfam" id="PF00903">
    <property type="entry name" value="Glyoxalase"/>
    <property type="match status" value="1"/>
</dbReference>
<dbReference type="InterPro" id="IPR004360">
    <property type="entry name" value="Glyas_Fos-R_dOase_dom"/>
</dbReference>
<dbReference type="InterPro" id="IPR050383">
    <property type="entry name" value="GlyoxalaseI/FosfomycinResist"/>
</dbReference>
<protein>
    <submittedName>
        <fullName evidence="2">Virulence protein</fullName>
    </submittedName>
</protein>
<dbReference type="PANTHER" id="PTHR21366:SF14">
    <property type="entry name" value="GLYOXALASE DOMAIN-CONTAINING PROTEIN 5"/>
    <property type="match status" value="1"/>
</dbReference>
<evidence type="ECO:0000313" key="3">
    <source>
        <dbReference type="Proteomes" id="UP000635606"/>
    </source>
</evidence>